<dbReference type="RefSeq" id="WP_341368849.1">
    <property type="nucleotide sequence ID" value="NZ_CP150951.2"/>
</dbReference>
<dbReference type="Proteomes" id="UP001440612">
    <property type="component" value="Chromosome"/>
</dbReference>
<keyword evidence="2" id="KW-1185">Reference proteome</keyword>
<proteinExistence type="predicted"/>
<gene>
    <name evidence="1" type="ORF">AABB29_09110</name>
</gene>
<dbReference type="EMBL" id="CP150951">
    <property type="protein sequence ID" value="WZC50748.1"/>
    <property type="molecule type" value="Genomic_DNA"/>
</dbReference>
<accession>A0ABZ2V857</accession>
<name>A0ABZ2V857_9RHOB</name>
<protein>
    <submittedName>
        <fullName evidence="1">Uncharacterized protein</fullName>
    </submittedName>
</protein>
<evidence type="ECO:0000313" key="2">
    <source>
        <dbReference type="Proteomes" id="UP001440612"/>
    </source>
</evidence>
<reference evidence="2" key="1">
    <citation type="submission" date="2024-04" db="EMBL/GenBank/DDBJ databases">
        <title>Phylogenomic analyses of a clade within the roseobacter group suggest taxonomic reassignments of species of the genera Aestuariivita, Citreicella, Loktanella, Nautella, Pelagibaca, Ruegeria, Thalassobius, Thiobacimonas and Tropicibacter, and the proposal o.</title>
        <authorList>
            <person name="Jeon C.O."/>
        </authorList>
    </citation>
    <scope>NUCLEOTIDE SEQUENCE [LARGE SCALE GENOMIC DNA]</scope>
    <source>
        <strain evidence="2">BS5-3</strain>
    </source>
</reference>
<evidence type="ECO:0000313" key="1">
    <source>
        <dbReference type="EMBL" id="WZC50748.1"/>
    </source>
</evidence>
<sequence>MDLGNIVGKLAGAVGGGDFDFAAKLEELGVDASMLENLDIEAAKTFIEEKGFDLSMLDSLGLDLDDLIAKFTGKA</sequence>
<organism evidence="1 2">
    <name type="scientific">Yoonia phaeophyticola</name>
    <dbReference type="NCBI Taxonomy" id="3137369"/>
    <lineage>
        <taxon>Bacteria</taxon>
        <taxon>Pseudomonadati</taxon>
        <taxon>Pseudomonadota</taxon>
        <taxon>Alphaproteobacteria</taxon>
        <taxon>Rhodobacterales</taxon>
        <taxon>Paracoccaceae</taxon>
        <taxon>Yoonia</taxon>
    </lineage>
</organism>